<reference evidence="2 3" key="1">
    <citation type="submission" date="2013-02" db="EMBL/GenBank/DDBJ databases">
        <title>The Genome Annotation of Plasmodium falciparum MaliPS096_E11.</title>
        <authorList>
            <consortium name="The Broad Institute Genome Sequencing Platform"/>
            <consortium name="The Broad Institute Genome Sequencing Center for Infectious Disease"/>
            <person name="Neafsey D."/>
            <person name="Hoffman S."/>
            <person name="Volkman S."/>
            <person name="Rosenthal P."/>
            <person name="Walker B."/>
            <person name="Young S.K."/>
            <person name="Zeng Q."/>
            <person name="Gargeya S."/>
            <person name="Fitzgerald M."/>
            <person name="Haas B."/>
            <person name="Abouelleil A."/>
            <person name="Allen A.W."/>
            <person name="Alvarado L."/>
            <person name="Arachchi H.M."/>
            <person name="Berlin A.M."/>
            <person name="Chapman S.B."/>
            <person name="Gainer-Dewar J."/>
            <person name="Goldberg J."/>
            <person name="Griggs A."/>
            <person name="Gujja S."/>
            <person name="Hansen M."/>
            <person name="Howarth C."/>
            <person name="Imamovic A."/>
            <person name="Ireland A."/>
            <person name="Larimer J."/>
            <person name="McCowan C."/>
            <person name="Murphy C."/>
            <person name="Pearson M."/>
            <person name="Poon T.W."/>
            <person name="Priest M."/>
            <person name="Roberts A."/>
            <person name="Saif S."/>
            <person name="Shea T."/>
            <person name="Sisk P."/>
            <person name="Sykes S."/>
            <person name="Wortman J."/>
            <person name="Nusbaum C."/>
            <person name="Birren B."/>
        </authorList>
    </citation>
    <scope>NUCLEOTIDE SEQUENCE [LARGE SCALE GENOMIC DNA]</scope>
    <source>
        <strain evidence="2 3">MaliPS096_E11</strain>
    </source>
</reference>
<proteinExistence type="predicted"/>
<protein>
    <submittedName>
        <fullName evidence="2">Uncharacterized protein</fullName>
    </submittedName>
</protein>
<dbReference type="Proteomes" id="UP000030699">
    <property type="component" value="Unassembled WGS sequence"/>
</dbReference>
<keyword evidence="1" id="KW-1133">Transmembrane helix</keyword>
<evidence type="ECO:0000313" key="3">
    <source>
        <dbReference type="Proteomes" id="UP000030699"/>
    </source>
</evidence>
<evidence type="ECO:0000256" key="1">
    <source>
        <dbReference type="SAM" id="Phobius"/>
    </source>
</evidence>
<reference evidence="2 3" key="2">
    <citation type="submission" date="2013-02" db="EMBL/GenBank/DDBJ databases">
        <title>The Genome Sequence of Plasmodium falciparum MaliPS096_E11.</title>
        <authorList>
            <consortium name="The Broad Institute Genome Sequencing Platform"/>
            <consortium name="The Broad Institute Genome Sequencing Center for Infectious Disease"/>
            <person name="Neafsey D."/>
            <person name="Cheeseman I."/>
            <person name="Volkman S."/>
            <person name="Adams J."/>
            <person name="Walker B."/>
            <person name="Young S.K."/>
            <person name="Zeng Q."/>
            <person name="Gargeya S."/>
            <person name="Fitzgerald M."/>
            <person name="Haas B."/>
            <person name="Abouelleil A."/>
            <person name="Alvarado L."/>
            <person name="Arachchi H.M."/>
            <person name="Berlin A.M."/>
            <person name="Chapman S.B."/>
            <person name="Dewar J."/>
            <person name="Goldberg J."/>
            <person name="Griggs A."/>
            <person name="Gujja S."/>
            <person name="Hansen M."/>
            <person name="Howarth C."/>
            <person name="Imamovic A."/>
            <person name="Larimer J."/>
            <person name="McCowan C."/>
            <person name="Murphy C."/>
            <person name="Neiman D."/>
            <person name="Pearson M."/>
            <person name="Priest M."/>
            <person name="Roberts A."/>
            <person name="Saif S."/>
            <person name="Shea T."/>
            <person name="Sisk P."/>
            <person name="Sykes S."/>
            <person name="Wortman J."/>
            <person name="Nusbaum C."/>
            <person name="Birren B."/>
        </authorList>
    </citation>
    <scope>NUCLEOTIDE SEQUENCE [LARGE SCALE GENOMIC DNA]</scope>
    <source>
        <strain evidence="2 3">MaliPS096_E11</strain>
    </source>
</reference>
<feature type="transmembrane region" description="Helical" evidence="1">
    <location>
        <begin position="58"/>
        <end position="79"/>
    </location>
</feature>
<evidence type="ECO:0000313" key="2">
    <source>
        <dbReference type="EMBL" id="ETW51847.1"/>
    </source>
</evidence>
<dbReference type="EMBL" id="KI925477">
    <property type="protein sequence ID" value="ETW51847.1"/>
    <property type="molecule type" value="Genomic_DNA"/>
</dbReference>
<sequence length="81" mass="10057">MLFFNIVLHTNNNNLIKNYSLVPIYLSTLKFKEKKIYIFFLFLLGNYHNNSLKNEYHFYIFLKIFFLYLNVYNLGYFFLFK</sequence>
<name>A0A024WXD3_PLAFA</name>
<gene>
    <name evidence="2" type="ORF">PFMALIP_00121</name>
</gene>
<accession>A0A024WXD3</accession>
<keyword evidence="1" id="KW-0472">Membrane</keyword>
<dbReference type="AlphaFoldDB" id="A0A024WXD3"/>
<keyword evidence="1" id="KW-0812">Transmembrane</keyword>
<organism evidence="2 3">
    <name type="scientific">Plasmodium falciparum MaliPS096_E11</name>
    <dbReference type="NCBI Taxonomy" id="1036727"/>
    <lineage>
        <taxon>Eukaryota</taxon>
        <taxon>Sar</taxon>
        <taxon>Alveolata</taxon>
        <taxon>Apicomplexa</taxon>
        <taxon>Aconoidasida</taxon>
        <taxon>Haemosporida</taxon>
        <taxon>Plasmodiidae</taxon>
        <taxon>Plasmodium</taxon>
        <taxon>Plasmodium (Laverania)</taxon>
    </lineage>
</organism>